<feature type="domain" description="Galactose oxidase-like Early set" evidence="4">
    <location>
        <begin position="470"/>
        <end position="567"/>
    </location>
</feature>
<dbReference type="Pfam" id="PF09118">
    <property type="entry name" value="GO-like_E_set"/>
    <property type="match status" value="1"/>
</dbReference>
<dbReference type="InterPro" id="IPR009880">
    <property type="entry name" value="Glyoxal_oxidase_N"/>
</dbReference>
<dbReference type="Gene3D" id="2.130.10.80">
    <property type="entry name" value="Galactose oxidase/kelch, beta-propeller"/>
    <property type="match status" value="1"/>
</dbReference>
<protein>
    <submittedName>
        <fullName evidence="5">13177_t:CDS:1</fullName>
    </submittedName>
</protein>
<dbReference type="InterPro" id="IPR011043">
    <property type="entry name" value="Gal_Oxase/kelch_b-propeller"/>
</dbReference>
<evidence type="ECO:0000256" key="2">
    <source>
        <dbReference type="SAM" id="SignalP"/>
    </source>
</evidence>
<dbReference type="Proteomes" id="UP000789570">
    <property type="component" value="Unassembled WGS sequence"/>
</dbReference>
<proteinExistence type="predicted"/>
<dbReference type="AlphaFoldDB" id="A0A9N9CEP0"/>
<feature type="chain" id="PRO_5040468968" evidence="2">
    <location>
        <begin position="34"/>
        <end position="574"/>
    </location>
</feature>
<gene>
    <name evidence="5" type="ORF">FCALED_LOCUS8499</name>
</gene>
<evidence type="ECO:0000259" key="3">
    <source>
        <dbReference type="Pfam" id="PF07250"/>
    </source>
</evidence>
<accession>A0A9N9CEP0</accession>
<dbReference type="SUPFAM" id="SSF81296">
    <property type="entry name" value="E set domains"/>
    <property type="match status" value="1"/>
</dbReference>
<feature type="domain" description="Glyoxal oxidase N-terminal" evidence="3">
    <location>
        <begin position="98"/>
        <end position="453"/>
    </location>
</feature>
<evidence type="ECO:0000313" key="6">
    <source>
        <dbReference type="Proteomes" id="UP000789570"/>
    </source>
</evidence>
<dbReference type="Gene3D" id="2.60.40.10">
    <property type="entry name" value="Immunoglobulins"/>
    <property type="match status" value="1"/>
</dbReference>
<reference evidence="5" key="1">
    <citation type="submission" date="2021-06" db="EMBL/GenBank/DDBJ databases">
        <authorList>
            <person name="Kallberg Y."/>
            <person name="Tangrot J."/>
            <person name="Rosling A."/>
        </authorList>
    </citation>
    <scope>NUCLEOTIDE SEQUENCE</scope>
    <source>
        <strain evidence="5">UK204</strain>
    </source>
</reference>
<evidence type="ECO:0000256" key="1">
    <source>
        <dbReference type="ARBA" id="ARBA00022729"/>
    </source>
</evidence>
<dbReference type="InterPro" id="IPR014756">
    <property type="entry name" value="Ig_E-set"/>
</dbReference>
<dbReference type="PANTHER" id="PTHR32208:SF21">
    <property type="entry name" value="LOW QUALITY PROTEIN: ALDEHYDE OXIDASE GLOX-LIKE"/>
    <property type="match status" value="1"/>
</dbReference>
<dbReference type="Pfam" id="PF07250">
    <property type="entry name" value="Glyoxal_oxid_N"/>
    <property type="match status" value="1"/>
</dbReference>
<dbReference type="PANTHER" id="PTHR32208">
    <property type="entry name" value="SECRETED PROTEIN-RELATED"/>
    <property type="match status" value="1"/>
</dbReference>
<keyword evidence="1 2" id="KW-0732">Signal</keyword>
<dbReference type="EMBL" id="CAJVPQ010002490">
    <property type="protein sequence ID" value="CAG8599092.1"/>
    <property type="molecule type" value="Genomic_DNA"/>
</dbReference>
<name>A0A9N9CEP0_9GLOM</name>
<evidence type="ECO:0000259" key="4">
    <source>
        <dbReference type="Pfam" id="PF09118"/>
    </source>
</evidence>
<dbReference type="OrthoDB" id="2019572at2759"/>
<comment type="caution">
    <text evidence="5">The sequence shown here is derived from an EMBL/GenBank/DDBJ whole genome shotgun (WGS) entry which is preliminary data.</text>
</comment>
<feature type="signal peptide" evidence="2">
    <location>
        <begin position="1"/>
        <end position="33"/>
    </location>
</feature>
<dbReference type="SUPFAM" id="SSF50965">
    <property type="entry name" value="Galactose oxidase, central domain"/>
    <property type="match status" value="1"/>
</dbReference>
<dbReference type="InterPro" id="IPR013783">
    <property type="entry name" value="Ig-like_fold"/>
</dbReference>
<organism evidence="5 6">
    <name type="scientific">Funneliformis caledonium</name>
    <dbReference type="NCBI Taxonomy" id="1117310"/>
    <lineage>
        <taxon>Eukaryota</taxon>
        <taxon>Fungi</taxon>
        <taxon>Fungi incertae sedis</taxon>
        <taxon>Mucoromycota</taxon>
        <taxon>Glomeromycotina</taxon>
        <taxon>Glomeromycetes</taxon>
        <taxon>Glomerales</taxon>
        <taxon>Glomeraceae</taxon>
        <taxon>Funneliformis</taxon>
    </lineage>
</organism>
<evidence type="ECO:0000313" key="5">
    <source>
        <dbReference type="EMBL" id="CAG8599092.1"/>
    </source>
</evidence>
<dbReference type="InterPro" id="IPR015202">
    <property type="entry name" value="GO-like_E_set"/>
</dbReference>
<keyword evidence="6" id="KW-1185">Reference proteome</keyword>
<dbReference type="InterPro" id="IPR037293">
    <property type="entry name" value="Gal_Oxidase_central_sf"/>
</dbReference>
<sequence length="574" mass="62712">MKVIKFILLLCTLLAKDISSSGLVTALPHPTSASPVSLGLLYGRADTDVTEGKIGGEWKIVGNSGVEAMHIAVVSHNEIVIIDKVEANPIKQANGNPAISTLYNIETNEYRILNLDSDTFCTAGSWFSNGTLLHAGGAENQFGYNEGYQSIRFFTPGDGADWSEIPGGMTSRRWYPAMATLPSGDVLVFGGAYKGTGKNNAGINNPTYEIWPAAGGVPEKAFDMPFLTETLPYNLYAFLHVMPNNEGKQIAFVFVNKQGILYDFDTATILKRFPEMPGGHRSYPLTGNSVLLPLNPPYYKPIVMICGGNTEMEIETLSEASCGRIDPTEDNPQWEMDDFGGVGRVMPDSVIMPTGKILYLNGAGAGFAGYHRGPNTNPLYVAIKPVLAPSVYDPETKEWSRFAPSTIPRMYHSVATLVSDGRIFVAGSNPQGDVYTESEFPTEYRVEMFSPPYLLTGLVRPKITSVGEYTELNTQRIPVSYGLNVEVTVISGQDVPNFKAVVIHHGFVTHSNHFSQRFVSCNIMSAKYLKKRDTSIILTVEMPPYSSILPPGPSYLYILDNEVPADAAVELLLN</sequence>